<sequence>MFPLLFLQACLASLVVGAAAWLLLRSAARVWPALQARRTPWLLAVGAVAASLAFGLLPASWRPSIVPALELPGVMVAAVASPAPHWAPPAAGHADLADKDGTDEGGTPLAPAPLLRWLGYAWLAIYAAGLAAACARWLRARRHLNALLAAAQRLDRFDLAAHPGFANLHRQLPEVREIDAPIAPMLAGLLRPVLLLPRHLRDFEPAQQRLVVEHELTHLARRDHLWMHLSFLLQAAQWFNPMVARLGKQMAWAQELGCDRTVLEGRPAAQRRAYAAALVTQMRMQAMPGHGTALAFGSRVVDAVAARIGMIRDGVPAMPRAVAAVLGWAALPAVLLASVILQPALAWRADSAPGTEASIEWAATATPMDASGSAPLWQAPMERLRVSAFFGILHTPTGRKHGGMDFAAPRGTPIVAPAAGIVVTSTNMYRGEAKWGDVIVIEHADGLRSLYAHMEKRQLKEGARVAAGQQIGTSGASGKVTGPHLHLEVSRNGDNIDPQTLLGNLEANATRTALQRLHASRRN</sequence>
<name>A0A6N9HAI5_9BURK</name>
<proteinExistence type="predicted"/>
<dbReference type="SUPFAM" id="SSF51261">
    <property type="entry name" value="Duplicated hybrid motif"/>
    <property type="match status" value="1"/>
</dbReference>
<dbReference type="InterPro" id="IPR008756">
    <property type="entry name" value="Peptidase_M56"/>
</dbReference>
<feature type="transmembrane region" description="Helical" evidence="1">
    <location>
        <begin position="6"/>
        <end position="28"/>
    </location>
</feature>
<evidence type="ECO:0000259" key="2">
    <source>
        <dbReference type="Pfam" id="PF01551"/>
    </source>
</evidence>
<accession>A0A6N9HAI5</accession>
<dbReference type="PANTHER" id="PTHR21666">
    <property type="entry name" value="PEPTIDASE-RELATED"/>
    <property type="match status" value="1"/>
</dbReference>
<dbReference type="Pfam" id="PF05569">
    <property type="entry name" value="Peptidase_M56"/>
    <property type="match status" value="1"/>
</dbReference>
<organism evidence="4 5">
    <name type="scientific">Pseudoduganella guangdongensis</name>
    <dbReference type="NCBI Taxonomy" id="2692179"/>
    <lineage>
        <taxon>Bacteria</taxon>
        <taxon>Pseudomonadati</taxon>
        <taxon>Pseudomonadota</taxon>
        <taxon>Betaproteobacteria</taxon>
        <taxon>Burkholderiales</taxon>
        <taxon>Oxalobacteraceae</taxon>
        <taxon>Telluria group</taxon>
        <taxon>Pseudoduganella</taxon>
    </lineage>
</organism>
<keyword evidence="5" id="KW-1185">Reference proteome</keyword>
<comment type="caution">
    <text evidence="4">The sequence shown here is derived from an EMBL/GenBank/DDBJ whole genome shotgun (WGS) entry which is preliminary data.</text>
</comment>
<keyword evidence="1" id="KW-0472">Membrane</keyword>
<dbReference type="GO" id="GO:0004222">
    <property type="term" value="F:metalloendopeptidase activity"/>
    <property type="evidence" value="ECO:0007669"/>
    <property type="project" value="TreeGrafter"/>
</dbReference>
<evidence type="ECO:0000256" key="1">
    <source>
        <dbReference type="SAM" id="Phobius"/>
    </source>
</evidence>
<feature type="transmembrane region" description="Helical" evidence="1">
    <location>
        <begin position="117"/>
        <end position="138"/>
    </location>
</feature>
<dbReference type="InterPro" id="IPR050570">
    <property type="entry name" value="Cell_wall_metabolism_enzyme"/>
</dbReference>
<dbReference type="InterPro" id="IPR016047">
    <property type="entry name" value="M23ase_b-sheet_dom"/>
</dbReference>
<feature type="domain" description="Peptidase M56" evidence="3">
    <location>
        <begin position="6"/>
        <end position="289"/>
    </location>
</feature>
<feature type="transmembrane region" description="Helical" evidence="1">
    <location>
        <begin position="40"/>
        <end position="61"/>
    </location>
</feature>
<dbReference type="Pfam" id="PF01551">
    <property type="entry name" value="Peptidase_M23"/>
    <property type="match status" value="1"/>
</dbReference>
<evidence type="ECO:0000313" key="5">
    <source>
        <dbReference type="Proteomes" id="UP000448575"/>
    </source>
</evidence>
<dbReference type="CDD" id="cd12797">
    <property type="entry name" value="M23_peptidase"/>
    <property type="match status" value="1"/>
</dbReference>
<feature type="domain" description="M23ase beta-sheet core" evidence="2">
    <location>
        <begin position="400"/>
        <end position="498"/>
    </location>
</feature>
<dbReference type="EMBL" id="WWCJ01000001">
    <property type="protein sequence ID" value="MYN00508.1"/>
    <property type="molecule type" value="Genomic_DNA"/>
</dbReference>
<evidence type="ECO:0000313" key="4">
    <source>
        <dbReference type="EMBL" id="MYN00508.1"/>
    </source>
</evidence>
<feature type="transmembrane region" description="Helical" evidence="1">
    <location>
        <begin position="321"/>
        <end position="341"/>
    </location>
</feature>
<dbReference type="InterPro" id="IPR011055">
    <property type="entry name" value="Dup_hybrid_motif"/>
</dbReference>
<dbReference type="Gene3D" id="2.70.70.10">
    <property type="entry name" value="Glucose Permease (Domain IIA)"/>
    <property type="match status" value="1"/>
</dbReference>
<evidence type="ECO:0000259" key="3">
    <source>
        <dbReference type="Pfam" id="PF05569"/>
    </source>
</evidence>
<reference evidence="4 5" key="1">
    <citation type="submission" date="2019-12" db="EMBL/GenBank/DDBJ databases">
        <title>Novel species isolated from a subtropical stream in China.</title>
        <authorList>
            <person name="Lu H."/>
        </authorList>
    </citation>
    <scope>NUCLEOTIDE SEQUENCE [LARGE SCALE GENOMIC DNA]</scope>
    <source>
        <strain evidence="4 5">DS3</strain>
    </source>
</reference>
<keyword evidence="1" id="KW-1133">Transmembrane helix</keyword>
<dbReference type="PANTHER" id="PTHR21666:SF270">
    <property type="entry name" value="MUREIN HYDROLASE ACTIVATOR ENVC"/>
    <property type="match status" value="1"/>
</dbReference>
<dbReference type="Proteomes" id="UP000448575">
    <property type="component" value="Unassembled WGS sequence"/>
</dbReference>
<keyword evidence="1" id="KW-0812">Transmembrane</keyword>
<dbReference type="RefSeq" id="WP_161023539.1">
    <property type="nucleotide sequence ID" value="NZ_WWCJ01000001.1"/>
</dbReference>
<gene>
    <name evidence="4" type="ORF">GTP41_00190</name>
</gene>
<protein>
    <submittedName>
        <fullName evidence="4">Peptidoglycan DD-metalloendopeptidase family protein</fullName>
    </submittedName>
</protein>
<dbReference type="AlphaFoldDB" id="A0A6N9HAI5"/>